<evidence type="ECO:0000313" key="3">
    <source>
        <dbReference type="EMBL" id="GJE01597.1"/>
    </source>
</evidence>
<reference evidence="3" key="2">
    <citation type="submission" date="2021-08" db="EMBL/GenBank/DDBJ databases">
        <authorList>
            <person name="Tani A."/>
            <person name="Ola A."/>
            <person name="Ogura Y."/>
            <person name="Katsura K."/>
            <person name="Hayashi T."/>
        </authorList>
    </citation>
    <scope>NUCLEOTIDE SEQUENCE</scope>
    <source>
        <strain evidence="3">DSM 17168</strain>
    </source>
</reference>
<keyword evidence="4" id="KW-1185">Reference proteome</keyword>
<feature type="region of interest" description="Disordered" evidence="2">
    <location>
        <begin position="106"/>
        <end position="147"/>
    </location>
</feature>
<proteinExistence type="inferred from homology"/>
<dbReference type="InterPro" id="IPR041920">
    <property type="entry name" value="ROS/MUCR_sf"/>
</dbReference>
<dbReference type="RefSeq" id="WP_238236605.1">
    <property type="nucleotide sequence ID" value="NZ_BPQQ01000040.1"/>
</dbReference>
<sequence>MTELNRSHNEILDRTVDIVSAFASHNTLQPEDLTKLITDVFAAMREASSGKTAQVQAVAKASAYEIRRSITREALISFEDGKPYKTLRRHLFLRGLTPAAYRAKWGLPPDYPMTSPGYSEQRSQLARSLGLGQQRRRRKPDGAADGT</sequence>
<comment type="similarity">
    <text evidence="1">Belongs to the ros/MucR family.</text>
</comment>
<dbReference type="EMBL" id="BPQQ01000040">
    <property type="protein sequence ID" value="GJE01597.1"/>
    <property type="molecule type" value="Genomic_DNA"/>
</dbReference>
<protein>
    <submittedName>
        <fullName evidence="3">Transcriptional regulatory protein ros</fullName>
    </submittedName>
</protein>
<comment type="caution">
    <text evidence="3">The sequence shown here is derived from an EMBL/GenBank/DDBJ whole genome shotgun (WGS) entry which is preliminary data.</text>
</comment>
<dbReference type="Proteomes" id="UP001055153">
    <property type="component" value="Unassembled WGS sequence"/>
</dbReference>
<organism evidence="3 4">
    <name type="scientific">Methylobacterium isbiliense</name>
    <dbReference type="NCBI Taxonomy" id="315478"/>
    <lineage>
        <taxon>Bacteria</taxon>
        <taxon>Pseudomonadati</taxon>
        <taxon>Pseudomonadota</taxon>
        <taxon>Alphaproteobacteria</taxon>
        <taxon>Hyphomicrobiales</taxon>
        <taxon>Methylobacteriaceae</taxon>
        <taxon>Methylobacterium</taxon>
    </lineage>
</organism>
<feature type="compositionally biased region" description="Low complexity" evidence="2">
    <location>
        <begin position="123"/>
        <end position="133"/>
    </location>
</feature>
<evidence type="ECO:0000313" key="4">
    <source>
        <dbReference type="Proteomes" id="UP001055153"/>
    </source>
</evidence>
<dbReference type="Gene3D" id="1.10.10.1550">
    <property type="entry name" value="ROS/MUCR transcriptional regulator protein"/>
    <property type="match status" value="1"/>
</dbReference>
<dbReference type="Pfam" id="PF05443">
    <property type="entry name" value="ROS_MUCR"/>
    <property type="match status" value="1"/>
</dbReference>
<reference evidence="3" key="1">
    <citation type="journal article" date="2021" name="Front. Microbiol.">
        <title>Comprehensive Comparative Genomics and Phenotyping of Methylobacterium Species.</title>
        <authorList>
            <person name="Alessa O."/>
            <person name="Ogura Y."/>
            <person name="Fujitani Y."/>
            <person name="Takami H."/>
            <person name="Hayashi T."/>
            <person name="Sahin N."/>
            <person name="Tani A."/>
        </authorList>
    </citation>
    <scope>NUCLEOTIDE SEQUENCE</scope>
    <source>
        <strain evidence="3">DSM 17168</strain>
    </source>
</reference>
<gene>
    <name evidence="3" type="primary">ros_10</name>
    <name evidence="3" type="ORF">GMJLKIPL_3531</name>
</gene>
<name>A0ABQ4SEV9_9HYPH</name>
<dbReference type="InterPro" id="IPR008807">
    <property type="entry name" value="ROS_MUCR"/>
</dbReference>
<evidence type="ECO:0000256" key="1">
    <source>
        <dbReference type="ARBA" id="ARBA00007031"/>
    </source>
</evidence>
<accession>A0ABQ4SEV9</accession>
<evidence type="ECO:0000256" key="2">
    <source>
        <dbReference type="SAM" id="MobiDB-lite"/>
    </source>
</evidence>